<organism evidence="1 2">
    <name type="scientific">Chryseobacterium camelliae</name>
    <dbReference type="NCBI Taxonomy" id="1265445"/>
    <lineage>
        <taxon>Bacteria</taxon>
        <taxon>Pseudomonadati</taxon>
        <taxon>Bacteroidota</taxon>
        <taxon>Flavobacteriia</taxon>
        <taxon>Flavobacteriales</taxon>
        <taxon>Weeksellaceae</taxon>
        <taxon>Chryseobacterium group</taxon>
        <taxon>Chryseobacterium</taxon>
    </lineage>
</organism>
<dbReference type="SUPFAM" id="SSF49464">
    <property type="entry name" value="Carboxypeptidase regulatory domain-like"/>
    <property type="match status" value="1"/>
</dbReference>
<dbReference type="Proteomes" id="UP001210978">
    <property type="component" value="Chromosome"/>
</dbReference>
<evidence type="ECO:0000313" key="2">
    <source>
        <dbReference type="Proteomes" id="UP001210978"/>
    </source>
</evidence>
<proteinExistence type="predicted"/>
<dbReference type="InterPro" id="IPR008969">
    <property type="entry name" value="CarboxyPept-like_regulatory"/>
</dbReference>
<name>A0ABY7QNW1_9FLAO</name>
<dbReference type="Pfam" id="PF13715">
    <property type="entry name" value="CarbopepD_reg_2"/>
    <property type="match status" value="1"/>
</dbReference>
<dbReference type="Gene3D" id="2.60.40.1120">
    <property type="entry name" value="Carboxypeptidase-like, regulatory domain"/>
    <property type="match status" value="1"/>
</dbReference>
<sequence length="397" mass="42490">MGKHYLFILLSVFTLLINCKGDESMSTPDDNPSTVVQTGKIEGKVMANNGTKPIGGAIIFTIDSNNKVYHTYSDANGNFSLATPEGNTTLHIQTGGGQNFRTEIPITVKKNETITIPATESKLTQVAKMAYVKGSYDEIEDIITALGYTATEITYQDLKNLTKIAQYDIIFLNCGSRGTAQTGTTSPSSDALVYTNLSTFVANGGSLYSSDWASAYLVGGDTNTTTCNAPGGFINDNLLCLKNTGSSGMYTGCTVSNTALAAAIGFNTLDINYDLGSWEKIQAYDPTFWEVLVEKNNEPLMIRTGHYTNTTAPQIPVGTSANNNFMTICHQITSGSSITITINTGSWASHQAHGDTQGPCSGGNSNSGKIYYTTFHNHATGNIGKAEPILEYVILNL</sequence>
<keyword evidence="2" id="KW-1185">Reference proteome</keyword>
<gene>
    <name evidence="1" type="ORF">PFY12_04405</name>
</gene>
<dbReference type="EMBL" id="CP115859">
    <property type="protein sequence ID" value="WBV61366.1"/>
    <property type="molecule type" value="Genomic_DNA"/>
</dbReference>
<dbReference type="RefSeq" id="WP_271149656.1">
    <property type="nucleotide sequence ID" value="NZ_CP115859.1"/>
</dbReference>
<protein>
    <submittedName>
        <fullName evidence="1">Carboxypeptidase regulatory-like domain-containing protein</fullName>
    </submittedName>
</protein>
<reference evidence="1 2" key="1">
    <citation type="submission" date="2023-01" db="EMBL/GenBank/DDBJ databases">
        <title>Complete genome of Chryseobacterium camelliae VAN22-5A.</title>
        <authorList>
            <person name="Zong G."/>
            <person name="Cao G."/>
        </authorList>
    </citation>
    <scope>NUCLEOTIDE SEQUENCE [LARGE SCALE GENOMIC DNA]</scope>
    <source>
        <strain evidence="1 2">VAN22-5A</strain>
    </source>
</reference>
<evidence type="ECO:0000313" key="1">
    <source>
        <dbReference type="EMBL" id="WBV61366.1"/>
    </source>
</evidence>
<accession>A0ABY7QNW1</accession>